<evidence type="ECO:0000313" key="2">
    <source>
        <dbReference type="Proteomes" id="UP000824140"/>
    </source>
</evidence>
<dbReference type="Proteomes" id="UP000824140">
    <property type="component" value="Unassembled WGS sequence"/>
</dbReference>
<dbReference type="EMBL" id="DVJN01000135">
    <property type="protein sequence ID" value="HIS92709.1"/>
    <property type="molecule type" value="Genomic_DNA"/>
</dbReference>
<organism evidence="1 2">
    <name type="scientific">Candidatus Alectryocaccomicrobium excrementavium</name>
    <dbReference type="NCBI Taxonomy" id="2840668"/>
    <lineage>
        <taxon>Bacteria</taxon>
        <taxon>Bacillati</taxon>
        <taxon>Bacillota</taxon>
        <taxon>Clostridia</taxon>
        <taxon>Candidatus Alectryocaccomicrobium</taxon>
    </lineage>
</organism>
<accession>A0A9D1G0A6</accession>
<gene>
    <name evidence="1" type="ORF">IAA84_06785</name>
</gene>
<comment type="caution">
    <text evidence="1">The sequence shown here is derived from an EMBL/GenBank/DDBJ whole genome shotgun (WGS) entry which is preliminary data.</text>
</comment>
<sequence length="64" mass="7105">MAFSSEQIKSATDNVGTFDAGNPDIRYSLFDETADGTQLLEENARLRRRCGILPPWHHVTGIKG</sequence>
<evidence type="ECO:0000313" key="1">
    <source>
        <dbReference type="EMBL" id="HIS92709.1"/>
    </source>
</evidence>
<protein>
    <submittedName>
        <fullName evidence="1">Uncharacterized protein</fullName>
    </submittedName>
</protein>
<name>A0A9D1G0A6_9FIRM</name>
<dbReference type="AlphaFoldDB" id="A0A9D1G0A6"/>
<proteinExistence type="predicted"/>
<reference evidence="1" key="1">
    <citation type="submission" date="2020-10" db="EMBL/GenBank/DDBJ databases">
        <authorList>
            <person name="Gilroy R."/>
        </authorList>
    </citation>
    <scope>NUCLEOTIDE SEQUENCE</scope>
    <source>
        <strain evidence="1">13766</strain>
    </source>
</reference>
<reference evidence="1" key="2">
    <citation type="journal article" date="2021" name="PeerJ">
        <title>Extensive microbial diversity within the chicken gut microbiome revealed by metagenomics and culture.</title>
        <authorList>
            <person name="Gilroy R."/>
            <person name="Ravi A."/>
            <person name="Getino M."/>
            <person name="Pursley I."/>
            <person name="Horton D.L."/>
            <person name="Alikhan N.F."/>
            <person name="Baker D."/>
            <person name="Gharbi K."/>
            <person name="Hall N."/>
            <person name="Watson M."/>
            <person name="Adriaenssens E.M."/>
            <person name="Foster-Nyarko E."/>
            <person name="Jarju S."/>
            <person name="Secka A."/>
            <person name="Antonio M."/>
            <person name="Oren A."/>
            <person name="Chaudhuri R.R."/>
            <person name="La Ragione R."/>
            <person name="Hildebrand F."/>
            <person name="Pallen M.J."/>
        </authorList>
    </citation>
    <scope>NUCLEOTIDE SEQUENCE</scope>
    <source>
        <strain evidence="1">13766</strain>
    </source>
</reference>